<protein>
    <submittedName>
        <fullName evidence="1">Uncharacterized protein</fullName>
    </submittedName>
</protein>
<evidence type="ECO:0000313" key="1">
    <source>
        <dbReference type="EMBL" id="KAH3887981.1"/>
    </source>
</evidence>
<sequence length="54" mass="6371">MRQENTEEMIPDHKLEIGERFHEEEVTPETELHIEADDLSRKMLTIEIVAPNII</sequence>
<keyword evidence="2" id="KW-1185">Reference proteome</keyword>
<dbReference type="AlphaFoldDB" id="A0A9D4N524"/>
<proteinExistence type="predicted"/>
<comment type="caution">
    <text evidence="1">The sequence shown here is derived from an EMBL/GenBank/DDBJ whole genome shotgun (WGS) entry which is preliminary data.</text>
</comment>
<name>A0A9D4N524_DREPO</name>
<reference evidence="1" key="1">
    <citation type="journal article" date="2019" name="bioRxiv">
        <title>The Genome of the Zebra Mussel, Dreissena polymorpha: A Resource for Invasive Species Research.</title>
        <authorList>
            <person name="McCartney M.A."/>
            <person name="Auch B."/>
            <person name="Kono T."/>
            <person name="Mallez S."/>
            <person name="Zhang Y."/>
            <person name="Obille A."/>
            <person name="Becker A."/>
            <person name="Abrahante J.E."/>
            <person name="Garbe J."/>
            <person name="Badalamenti J.P."/>
            <person name="Herman A."/>
            <person name="Mangelson H."/>
            <person name="Liachko I."/>
            <person name="Sullivan S."/>
            <person name="Sone E.D."/>
            <person name="Koren S."/>
            <person name="Silverstein K.A.T."/>
            <person name="Beckman K.B."/>
            <person name="Gohl D.M."/>
        </authorList>
    </citation>
    <scope>NUCLEOTIDE SEQUENCE</scope>
    <source>
        <strain evidence="1">Duluth1</strain>
        <tissue evidence="1">Whole animal</tissue>
    </source>
</reference>
<reference evidence="1" key="2">
    <citation type="submission" date="2020-11" db="EMBL/GenBank/DDBJ databases">
        <authorList>
            <person name="McCartney M.A."/>
            <person name="Auch B."/>
            <person name="Kono T."/>
            <person name="Mallez S."/>
            <person name="Becker A."/>
            <person name="Gohl D.M."/>
            <person name="Silverstein K.A.T."/>
            <person name="Koren S."/>
            <person name="Bechman K.B."/>
            <person name="Herman A."/>
            <person name="Abrahante J.E."/>
            <person name="Garbe J."/>
        </authorList>
    </citation>
    <scope>NUCLEOTIDE SEQUENCE</scope>
    <source>
        <strain evidence="1">Duluth1</strain>
        <tissue evidence="1">Whole animal</tissue>
    </source>
</reference>
<evidence type="ECO:0000313" key="2">
    <source>
        <dbReference type="Proteomes" id="UP000828390"/>
    </source>
</evidence>
<dbReference type="EMBL" id="JAIWYP010000001">
    <property type="protein sequence ID" value="KAH3887981.1"/>
    <property type="molecule type" value="Genomic_DNA"/>
</dbReference>
<accession>A0A9D4N524</accession>
<dbReference type="Proteomes" id="UP000828390">
    <property type="component" value="Unassembled WGS sequence"/>
</dbReference>
<organism evidence="1 2">
    <name type="scientific">Dreissena polymorpha</name>
    <name type="common">Zebra mussel</name>
    <name type="synonym">Mytilus polymorpha</name>
    <dbReference type="NCBI Taxonomy" id="45954"/>
    <lineage>
        <taxon>Eukaryota</taxon>
        <taxon>Metazoa</taxon>
        <taxon>Spiralia</taxon>
        <taxon>Lophotrochozoa</taxon>
        <taxon>Mollusca</taxon>
        <taxon>Bivalvia</taxon>
        <taxon>Autobranchia</taxon>
        <taxon>Heteroconchia</taxon>
        <taxon>Euheterodonta</taxon>
        <taxon>Imparidentia</taxon>
        <taxon>Neoheterodontei</taxon>
        <taxon>Myida</taxon>
        <taxon>Dreissenoidea</taxon>
        <taxon>Dreissenidae</taxon>
        <taxon>Dreissena</taxon>
    </lineage>
</organism>
<gene>
    <name evidence="1" type="ORF">DPMN_012003</name>
</gene>